<dbReference type="Proteomes" id="UP000094527">
    <property type="component" value="Unassembled WGS sequence"/>
</dbReference>
<dbReference type="OrthoDB" id="5799458at2759"/>
<proteinExistence type="predicted"/>
<feature type="region of interest" description="Disordered" evidence="1">
    <location>
        <begin position="71"/>
        <end position="110"/>
    </location>
</feature>
<accession>A0A1D2N364</accession>
<organism evidence="2 3">
    <name type="scientific">Orchesella cincta</name>
    <name type="common">Springtail</name>
    <name type="synonym">Podura cincta</name>
    <dbReference type="NCBI Taxonomy" id="48709"/>
    <lineage>
        <taxon>Eukaryota</taxon>
        <taxon>Metazoa</taxon>
        <taxon>Ecdysozoa</taxon>
        <taxon>Arthropoda</taxon>
        <taxon>Hexapoda</taxon>
        <taxon>Collembola</taxon>
        <taxon>Entomobryomorpha</taxon>
        <taxon>Entomobryoidea</taxon>
        <taxon>Orchesellidae</taxon>
        <taxon>Orchesellinae</taxon>
        <taxon>Orchesella</taxon>
    </lineage>
</organism>
<dbReference type="EMBL" id="LJIJ01000277">
    <property type="protein sequence ID" value="ODM99494.1"/>
    <property type="molecule type" value="Genomic_DNA"/>
</dbReference>
<comment type="caution">
    <text evidence="2">The sequence shown here is derived from an EMBL/GenBank/DDBJ whole genome shotgun (WGS) entry which is preliminary data.</text>
</comment>
<keyword evidence="3" id="KW-1185">Reference proteome</keyword>
<reference evidence="2 3" key="1">
    <citation type="journal article" date="2016" name="Genome Biol. Evol.">
        <title>Gene Family Evolution Reflects Adaptation to Soil Environmental Stressors in the Genome of the Collembolan Orchesella cincta.</title>
        <authorList>
            <person name="Faddeeva-Vakhrusheva A."/>
            <person name="Derks M.F."/>
            <person name="Anvar S.Y."/>
            <person name="Agamennone V."/>
            <person name="Suring W."/>
            <person name="Smit S."/>
            <person name="van Straalen N.M."/>
            <person name="Roelofs D."/>
        </authorList>
    </citation>
    <scope>NUCLEOTIDE SEQUENCE [LARGE SCALE GENOMIC DNA]</scope>
    <source>
        <tissue evidence="2">Mixed pool</tissue>
    </source>
</reference>
<evidence type="ECO:0000256" key="1">
    <source>
        <dbReference type="SAM" id="MobiDB-lite"/>
    </source>
</evidence>
<evidence type="ECO:0000313" key="3">
    <source>
        <dbReference type="Proteomes" id="UP000094527"/>
    </source>
</evidence>
<feature type="compositionally biased region" description="Low complexity" evidence="1">
    <location>
        <begin position="81"/>
        <end position="92"/>
    </location>
</feature>
<evidence type="ECO:0000313" key="2">
    <source>
        <dbReference type="EMBL" id="ODM99494.1"/>
    </source>
</evidence>
<dbReference type="AlphaFoldDB" id="A0A1D2N364"/>
<gene>
    <name evidence="2" type="ORF">Ocin01_07188</name>
</gene>
<feature type="compositionally biased region" description="Polar residues" evidence="1">
    <location>
        <begin position="93"/>
        <end position="110"/>
    </location>
</feature>
<name>A0A1D2N364_ORCCI</name>
<protein>
    <submittedName>
        <fullName evidence="2">Ninein-like protein</fullName>
    </submittedName>
</protein>
<sequence>MEISNWESLMQASQELLRQHVVKHKEQAEKLAHSDLLMKDLWVENAKLMAALNATEQRVMHLDNLLKFHMNHHHHHPPTSPHGCPNNNNNNNAISSAPLSLPHQSSHFHI</sequence>